<evidence type="ECO:0000313" key="4">
    <source>
        <dbReference type="Proteomes" id="UP000005240"/>
    </source>
</evidence>
<keyword evidence="1" id="KW-0732">Signal</keyword>
<dbReference type="Proteomes" id="UP000005240">
    <property type="component" value="Unassembled WGS sequence"/>
</dbReference>
<evidence type="ECO:0000256" key="1">
    <source>
        <dbReference type="SAM" id="SignalP"/>
    </source>
</evidence>
<gene>
    <name evidence="2" type="ORF">PTTG_27170</name>
</gene>
<evidence type="ECO:0000313" key="2">
    <source>
        <dbReference type="EMBL" id="OAV93823.1"/>
    </source>
</evidence>
<protein>
    <submittedName>
        <fullName evidence="2 3">Uncharacterized protein</fullName>
    </submittedName>
</protein>
<name>A0A180GPD3_PUCT1</name>
<reference evidence="3" key="4">
    <citation type="submission" date="2025-05" db="UniProtKB">
        <authorList>
            <consortium name="EnsemblFungi"/>
        </authorList>
    </citation>
    <scope>IDENTIFICATION</scope>
    <source>
        <strain evidence="3">isolate 1-1 / race 1 (BBBD)</strain>
    </source>
</reference>
<proteinExistence type="predicted"/>
<reference evidence="3 4" key="3">
    <citation type="journal article" date="2017" name="G3 (Bethesda)">
        <title>Comparative analysis highlights variable genome content of wheat rusts and divergence of the mating loci.</title>
        <authorList>
            <person name="Cuomo C.A."/>
            <person name="Bakkeren G."/>
            <person name="Khalil H.B."/>
            <person name="Panwar V."/>
            <person name="Joly D."/>
            <person name="Linning R."/>
            <person name="Sakthikumar S."/>
            <person name="Song X."/>
            <person name="Adiconis X."/>
            <person name="Fan L."/>
            <person name="Goldberg J.M."/>
            <person name="Levin J.Z."/>
            <person name="Young S."/>
            <person name="Zeng Q."/>
            <person name="Anikster Y."/>
            <person name="Bruce M."/>
            <person name="Wang M."/>
            <person name="Yin C."/>
            <person name="McCallum B."/>
            <person name="Szabo L.J."/>
            <person name="Hulbert S."/>
            <person name="Chen X."/>
            <person name="Fellers J.P."/>
        </authorList>
    </citation>
    <scope>NUCLEOTIDE SEQUENCE</scope>
    <source>
        <strain evidence="3">isolate 1-1 / race 1 (BBBD)</strain>
        <strain evidence="4">Isolate 1-1 / race 1 (BBBD)</strain>
    </source>
</reference>
<reference evidence="2" key="1">
    <citation type="submission" date="2009-11" db="EMBL/GenBank/DDBJ databases">
        <authorList>
            <consortium name="The Broad Institute Genome Sequencing Platform"/>
            <person name="Ward D."/>
            <person name="Feldgarden M."/>
            <person name="Earl A."/>
            <person name="Young S.K."/>
            <person name="Zeng Q."/>
            <person name="Koehrsen M."/>
            <person name="Alvarado L."/>
            <person name="Berlin A."/>
            <person name="Bochicchio J."/>
            <person name="Borenstein D."/>
            <person name="Chapman S.B."/>
            <person name="Chen Z."/>
            <person name="Engels R."/>
            <person name="Freedman E."/>
            <person name="Gellesch M."/>
            <person name="Goldberg J."/>
            <person name="Griggs A."/>
            <person name="Gujja S."/>
            <person name="Heilman E."/>
            <person name="Heiman D."/>
            <person name="Hepburn T."/>
            <person name="Howarth C."/>
            <person name="Jen D."/>
            <person name="Larson L."/>
            <person name="Lewis B."/>
            <person name="Mehta T."/>
            <person name="Park D."/>
            <person name="Pearson M."/>
            <person name="Roberts A."/>
            <person name="Saif S."/>
            <person name="Shea T."/>
            <person name="Shenoy N."/>
            <person name="Sisk P."/>
            <person name="Stolte C."/>
            <person name="Sykes S."/>
            <person name="Thomson T."/>
            <person name="Walk T."/>
            <person name="White J."/>
            <person name="Yandava C."/>
            <person name="Izard J."/>
            <person name="Baranova O.V."/>
            <person name="Blanton J.M."/>
            <person name="Tanner A.C."/>
            <person name="Dewhirst F.E."/>
            <person name="Haas B."/>
            <person name="Nusbaum C."/>
            <person name="Birren B."/>
        </authorList>
    </citation>
    <scope>NUCLEOTIDE SEQUENCE [LARGE SCALE GENOMIC DNA]</scope>
    <source>
        <strain evidence="2">1-1 BBBD Race 1</strain>
    </source>
</reference>
<reference evidence="2" key="2">
    <citation type="submission" date="2016-05" db="EMBL/GenBank/DDBJ databases">
        <title>Comparative analysis highlights variable genome content of wheat rusts and divergence of the mating loci.</title>
        <authorList>
            <person name="Cuomo C.A."/>
            <person name="Bakkeren G."/>
            <person name="Szabo L."/>
            <person name="Khalil H."/>
            <person name="Joly D."/>
            <person name="Goldberg J."/>
            <person name="Young S."/>
            <person name="Zeng Q."/>
            <person name="Fellers J."/>
        </authorList>
    </citation>
    <scope>NUCLEOTIDE SEQUENCE [LARGE SCALE GENOMIC DNA]</scope>
    <source>
        <strain evidence="2">1-1 BBBD Race 1</strain>
    </source>
</reference>
<feature type="signal peptide" evidence="1">
    <location>
        <begin position="1"/>
        <end position="25"/>
    </location>
</feature>
<dbReference type="VEuPathDB" id="FungiDB:PTTG_27170"/>
<evidence type="ECO:0000313" key="3">
    <source>
        <dbReference type="EnsemblFungi" id="PTTG_27170-t43_1-p1"/>
    </source>
</evidence>
<sequence>MTLQWPRSIIVIGMVLSYIFSPALATPPFITGTRVRETPELKPDAFEHSESLKPQRKKRKTLADQEIHNSILHPHSAYFYSRDDPIHRRARFISPHDQITEGGMGPALSNPWELVTESIGSPSGTSVNLRSVNDADAYEEPIEQTVNQKEKSNSVLEEHSKAEPIGNKFGWHTLAELYNSHKYMWNIHALAVKRLKIQDSQEYATVNQKYIKLIDQEWYKIKNMRLMGYKLLDGLPIQIAKIVRLDEPEGAPEIHEYQIRLTKNKNLISTDDLRGRVIRIIKALGLYHNLLRLGGLEMGGKHEDLLEWFFTALFKETDTGGWPLLGQITRHGANPTYFGGVFKSEAQKLLLDVLRADKVICKEVGLQAAIALIGFWHEESALGLIHTAASTTSPHLRRPFDKEIYEREAVNALQNNHYSTTQQKLDKEARLHKGRQILKDSLKHVTTAGDIEFRS</sequence>
<accession>A0A180GPD3</accession>
<feature type="chain" id="PRO_5008110144" evidence="1">
    <location>
        <begin position="26"/>
        <end position="455"/>
    </location>
</feature>
<dbReference type="EnsemblFungi" id="PTTG_27170-t43_1">
    <property type="protein sequence ID" value="PTTG_27170-t43_1-p1"/>
    <property type="gene ID" value="PTTG_27170"/>
</dbReference>
<organism evidence="2">
    <name type="scientific">Puccinia triticina (isolate 1-1 / race 1 (BBBD))</name>
    <name type="common">Brown leaf rust fungus</name>
    <dbReference type="NCBI Taxonomy" id="630390"/>
    <lineage>
        <taxon>Eukaryota</taxon>
        <taxon>Fungi</taxon>
        <taxon>Dikarya</taxon>
        <taxon>Basidiomycota</taxon>
        <taxon>Pucciniomycotina</taxon>
        <taxon>Pucciniomycetes</taxon>
        <taxon>Pucciniales</taxon>
        <taxon>Pucciniaceae</taxon>
        <taxon>Puccinia</taxon>
    </lineage>
</organism>
<keyword evidence="4" id="KW-1185">Reference proteome</keyword>
<dbReference type="EMBL" id="ADAS02000046">
    <property type="protein sequence ID" value="OAV93823.1"/>
    <property type="molecule type" value="Genomic_DNA"/>
</dbReference>
<dbReference type="AlphaFoldDB" id="A0A180GPD3"/>